<proteinExistence type="predicted"/>
<comment type="caution">
    <text evidence="1">The sequence shown here is derived from an EMBL/GenBank/DDBJ whole genome shotgun (WGS) entry which is preliminary data.</text>
</comment>
<evidence type="ECO:0000313" key="2">
    <source>
        <dbReference type="Proteomes" id="UP000634136"/>
    </source>
</evidence>
<dbReference type="Proteomes" id="UP000634136">
    <property type="component" value="Unassembled WGS sequence"/>
</dbReference>
<keyword evidence="2" id="KW-1185">Reference proteome</keyword>
<organism evidence="1 2">
    <name type="scientific">Senna tora</name>
    <dbReference type="NCBI Taxonomy" id="362788"/>
    <lineage>
        <taxon>Eukaryota</taxon>
        <taxon>Viridiplantae</taxon>
        <taxon>Streptophyta</taxon>
        <taxon>Embryophyta</taxon>
        <taxon>Tracheophyta</taxon>
        <taxon>Spermatophyta</taxon>
        <taxon>Magnoliopsida</taxon>
        <taxon>eudicotyledons</taxon>
        <taxon>Gunneridae</taxon>
        <taxon>Pentapetalae</taxon>
        <taxon>rosids</taxon>
        <taxon>fabids</taxon>
        <taxon>Fabales</taxon>
        <taxon>Fabaceae</taxon>
        <taxon>Caesalpinioideae</taxon>
        <taxon>Cassia clade</taxon>
        <taxon>Senna</taxon>
    </lineage>
</organism>
<accession>A0A834TE11</accession>
<name>A0A834TE11_9FABA</name>
<gene>
    <name evidence="1" type="ORF">G2W53_024906</name>
</gene>
<dbReference type="AlphaFoldDB" id="A0A834TE11"/>
<dbReference type="EMBL" id="JAAIUW010000008">
    <property type="protein sequence ID" value="KAF7819451.1"/>
    <property type="molecule type" value="Genomic_DNA"/>
</dbReference>
<reference evidence="1" key="1">
    <citation type="submission" date="2020-09" db="EMBL/GenBank/DDBJ databases">
        <title>Genome-Enabled Discovery of Anthraquinone Biosynthesis in Senna tora.</title>
        <authorList>
            <person name="Kang S.-H."/>
            <person name="Pandey R.P."/>
            <person name="Lee C.-M."/>
            <person name="Sim J.-S."/>
            <person name="Jeong J.-T."/>
            <person name="Choi B.-S."/>
            <person name="Jung M."/>
            <person name="Ginzburg D."/>
            <person name="Zhao K."/>
            <person name="Won S.Y."/>
            <person name="Oh T.-J."/>
            <person name="Yu Y."/>
            <person name="Kim N.-H."/>
            <person name="Lee O.R."/>
            <person name="Lee T.-H."/>
            <person name="Bashyal P."/>
            <person name="Kim T.-S."/>
            <person name="Lee W.-H."/>
            <person name="Kawkins C."/>
            <person name="Kim C.-K."/>
            <person name="Kim J.S."/>
            <person name="Ahn B.O."/>
            <person name="Rhee S.Y."/>
            <person name="Sohng J.K."/>
        </authorList>
    </citation>
    <scope>NUCLEOTIDE SEQUENCE</scope>
    <source>
        <tissue evidence="1">Leaf</tissue>
    </source>
</reference>
<protein>
    <submittedName>
        <fullName evidence="1">Uncharacterized protein</fullName>
    </submittedName>
</protein>
<evidence type="ECO:0000313" key="1">
    <source>
        <dbReference type="EMBL" id="KAF7819451.1"/>
    </source>
</evidence>
<sequence>MGGDKVSSTHGKRGCTWPRGRRQHNILIFKWNSLFLLRISRNLTRAPLSFVPNDLMLYPNSSLFFLSHSLPQRGELGVRSTRVSISGVLLASQWGCLSTPQ</sequence>